<organism evidence="2 3">
    <name type="scientific">Moorena producens 3L</name>
    <dbReference type="NCBI Taxonomy" id="489825"/>
    <lineage>
        <taxon>Bacteria</taxon>
        <taxon>Bacillati</taxon>
        <taxon>Cyanobacteriota</taxon>
        <taxon>Cyanophyceae</taxon>
        <taxon>Coleofasciculales</taxon>
        <taxon>Coleofasciculaceae</taxon>
        <taxon>Moorena</taxon>
    </lineage>
</organism>
<feature type="transmembrane region" description="Helical" evidence="1">
    <location>
        <begin position="69"/>
        <end position="89"/>
    </location>
</feature>
<feature type="transmembrane region" description="Helical" evidence="1">
    <location>
        <begin position="456"/>
        <end position="477"/>
    </location>
</feature>
<dbReference type="AlphaFoldDB" id="F4XY21"/>
<sequence>MRPKAGFPGHWKAHLSAGLSRLNLVAQVSEQGDYKETNSDMALNNLVNQLGELNPQVFRELKGSFKQRNVLITVAISLVGQLVMLIGFGSQLPVADGDRTIYNRYCTGVKDYSNLTCLPNGLGGFEINWSLWWQDVFVWLSLIGIFSLLVVGTYMLISDLSKEESRGTLNFLRLTPQSSRSILGGKLLGVPALLYLAVAFALPLHFWAAIAGKIHLLELLGFYTVLGTSCLFCYSMALLFGLVSRSLGGFQAWLGSGAVLIFVWITTMVIHDSGVSHYPADWLTLFNPTIVLPYLIDSNSFDGSRISTYHRSFQDLRWFGIHIGASFWTMAGFIVLNYGVGTYWLGQGLNRCFHNPKATLINKQQSYWLTASLQAVILGFALNPQVKNWRGYTHGLEENSQMLLVFNLVLFLALIAALSPHRQTLQDWARYRHQDRTFRKKGGVIADLIWGDKSPAVVAVAINCAIASAMLLTWILLWPANEYKIPALFALLLNSSLIMIYATVAQLMLLMKTQKRAAGAVIAVGGLILLPPILFAIGSMTPYETPAALWLFSVFHWGILPYANGSVFLAIIGQSLALTLLNVQLGRQLQQAGESTTKALLSGKTEKYQARVSHLIH</sequence>
<reference evidence="3" key="1">
    <citation type="journal article" date="2011" name="Proc. Natl. Acad. Sci. U.S.A.">
        <title>Genomic insights into the physiology and ecology of the marine filamentous cyanobacterium Lyngbya majuscula.</title>
        <authorList>
            <person name="Jones A.C."/>
            <person name="Monroe E.A."/>
            <person name="Podell S."/>
            <person name="Hess W.R."/>
            <person name="Klages S."/>
            <person name="Esquenazi E."/>
            <person name="Niessen S."/>
            <person name="Hoover H."/>
            <person name="Rothmann M."/>
            <person name="Lasken R.S."/>
            <person name="Yates J.R.III."/>
            <person name="Reinhardt R."/>
            <person name="Kube M."/>
            <person name="Burkart M.D."/>
            <person name="Allen E.E."/>
            <person name="Dorrestein P.C."/>
            <person name="Gerwick W.H."/>
            <person name="Gerwick L."/>
        </authorList>
    </citation>
    <scope>NUCLEOTIDE SEQUENCE [LARGE SCALE GENOMIC DNA]</scope>
    <source>
        <strain evidence="3">3L</strain>
    </source>
</reference>
<keyword evidence="1" id="KW-1133">Transmembrane helix</keyword>
<feature type="transmembrane region" description="Helical" evidence="1">
    <location>
        <begin position="319"/>
        <end position="345"/>
    </location>
</feature>
<feature type="transmembrane region" description="Helical" evidence="1">
    <location>
        <begin position="366"/>
        <end position="382"/>
    </location>
</feature>
<keyword evidence="1" id="KW-0812">Transmembrane</keyword>
<evidence type="ECO:0000256" key="1">
    <source>
        <dbReference type="SAM" id="Phobius"/>
    </source>
</evidence>
<dbReference type="HOGENOM" id="CLU_031448_0_0_3"/>
<name>F4XY21_9CYAN</name>
<dbReference type="EMBL" id="GL890953">
    <property type="protein sequence ID" value="EGJ30527.1"/>
    <property type="molecule type" value="Genomic_DNA"/>
</dbReference>
<evidence type="ECO:0000313" key="2">
    <source>
        <dbReference type="EMBL" id="EGJ30527.1"/>
    </source>
</evidence>
<feature type="transmembrane region" description="Helical" evidence="1">
    <location>
        <begin position="136"/>
        <end position="157"/>
    </location>
</feature>
<feature type="transmembrane region" description="Helical" evidence="1">
    <location>
        <begin position="187"/>
        <end position="208"/>
    </location>
</feature>
<feature type="transmembrane region" description="Helical" evidence="1">
    <location>
        <begin position="489"/>
        <end position="510"/>
    </location>
</feature>
<feature type="transmembrane region" description="Helical" evidence="1">
    <location>
        <begin position="250"/>
        <end position="270"/>
    </location>
</feature>
<evidence type="ECO:0000313" key="3">
    <source>
        <dbReference type="Proteomes" id="UP000003959"/>
    </source>
</evidence>
<gene>
    <name evidence="2" type="ORF">LYNGBM3L_50700</name>
</gene>
<keyword evidence="1" id="KW-0472">Membrane</keyword>
<dbReference type="Proteomes" id="UP000003959">
    <property type="component" value="Unassembled WGS sequence"/>
</dbReference>
<feature type="transmembrane region" description="Helical" evidence="1">
    <location>
        <begin position="559"/>
        <end position="581"/>
    </location>
</feature>
<evidence type="ECO:0008006" key="4">
    <source>
        <dbReference type="Google" id="ProtNLM"/>
    </source>
</evidence>
<feature type="transmembrane region" description="Helical" evidence="1">
    <location>
        <begin position="220"/>
        <end position="243"/>
    </location>
</feature>
<proteinExistence type="predicted"/>
<dbReference type="eggNOG" id="COG1668">
    <property type="taxonomic scope" value="Bacteria"/>
</dbReference>
<accession>F4XY21</accession>
<protein>
    <recommendedName>
        <fullName evidence="4">ABC transporter permease subunit</fullName>
    </recommendedName>
</protein>
<keyword evidence="3" id="KW-1185">Reference proteome</keyword>
<feature type="transmembrane region" description="Helical" evidence="1">
    <location>
        <begin position="517"/>
        <end position="539"/>
    </location>
</feature>
<feature type="transmembrane region" description="Helical" evidence="1">
    <location>
        <begin position="402"/>
        <end position="420"/>
    </location>
</feature>